<evidence type="ECO:0000313" key="2">
    <source>
        <dbReference type="EMBL" id="TNN29411.1"/>
    </source>
</evidence>
<evidence type="ECO:0000256" key="1">
    <source>
        <dbReference type="SAM" id="MobiDB-lite"/>
    </source>
</evidence>
<accession>A0A4Z2ELH3</accession>
<feature type="region of interest" description="Disordered" evidence="1">
    <location>
        <begin position="177"/>
        <end position="236"/>
    </location>
</feature>
<keyword evidence="3" id="KW-1185">Reference proteome</keyword>
<reference evidence="2 3" key="1">
    <citation type="submission" date="2019-03" db="EMBL/GenBank/DDBJ databases">
        <title>First draft genome of Liparis tanakae, snailfish: a comprehensive survey of snailfish specific genes.</title>
        <authorList>
            <person name="Kim W."/>
            <person name="Song I."/>
            <person name="Jeong J.-H."/>
            <person name="Kim D."/>
            <person name="Kim S."/>
            <person name="Ryu S."/>
            <person name="Song J.Y."/>
            <person name="Lee S.K."/>
        </authorList>
    </citation>
    <scope>NUCLEOTIDE SEQUENCE [LARGE SCALE GENOMIC DNA]</scope>
    <source>
        <tissue evidence="2">Muscle</tissue>
    </source>
</reference>
<feature type="compositionally biased region" description="Basic and acidic residues" evidence="1">
    <location>
        <begin position="227"/>
        <end position="236"/>
    </location>
</feature>
<dbReference type="Proteomes" id="UP000314294">
    <property type="component" value="Unassembled WGS sequence"/>
</dbReference>
<dbReference type="AlphaFoldDB" id="A0A4Z2ELH3"/>
<organism evidence="2 3">
    <name type="scientific">Liparis tanakae</name>
    <name type="common">Tanaka's snailfish</name>
    <dbReference type="NCBI Taxonomy" id="230148"/>
    <lineage>
        <taxon>Eukaryota</taxon>
        <taxon>Metazoa</taxon>
        <taxon>Chordata</taxon>
        <taxon>Craniata</taxon>
        <taxon>Vertebrata</taxon>
        <taxon>Euteleostomi</taxon>
        <taxon>Actinopterygii</taxon>
        <taxon>Neopterygii</taxon>
        <taxon>Teleostei</taxon>
        <taxon>Neoteleostei</taxon>
        <taxon>Acanthomorphata</taxon>
        <taxon>Eupercaria</taxon>
        <taxon>Perciformes</taxon>
        <taxon>Cottioidei</taxon>
        <taxon>Cottales</taxon>
        <taxon>Liparidae</taxon>
        <taxon>Liparis</taxon>
    </lineage>
</organism>
<sequence>MSCLSPGRSFPSRCVSLRLLYSSQRQRNTRSDRHLPLMLSDHGQDVVGQVARVLGEPEELLELRLEELHLGLLPRQRVPHGLQDTRSTTVDGQAADRRSRLQVVNRVSFRCVEVKAPRRSDWLPSGWRRPSCADVKPQPLYRVTRSLMNIKHSAVSSLRIFRRRRICNADEPELLATRRTSRSSTWSGARRRLLEHPGHTPPSSRRVAAEPRPGGGGACPRPHSAARRPDRGPGRA</sequence>
<protein>
    <submittedName>
        <fullName evidence="2">Uncharacterized protein</fullName>
    </submittedName>
</protein>
<evidence type="ECO:0000313" key="3">
    <source>
        <dbReference type="Proteomes" id="UP000314294"/>
    </source>
</evidence>
<comment type="caution">
    <text evidence="2">The sequence shown here is derived from an EMBL/GenBank/DDBJ whole genome shotgun (WGS) entry which is preliminary data.</text>
</comment>
<name>A0A4Z2ELH3_9TELE</name>
<proteinExistence type="predicted"/>
<dbReference type="EMBL" id="SRLO01005694">
    <property type="protein sequence ID" value="TNN29411.1"/>
    <property type="molecule type" value="Genomic_DNA"/>
</dbReference>
<gene>
    <name evidence="2" type="ORF">EYF80_060440</name>
</gene>